<dbReference type="CDD" id="cd18084">
    <property type="entry name" value="RsmE-like"/>
    <property type="match status" value="1"/>
</dbReference>
<reference evidence="13 14" key="1">
    <citation type="submission" date="2007-06" db="EMBL/GenBank/DDBJ databases">
        <authorList>
            <person name="Shimkets L."/>
            <person name="Ferriera S."/>
            <person name="Johnson J."/>
            <person name="Kravitz S."/>
            <person name="Beeson K."/>
            <person name="Sutton G."/>
            <person name="Rogers Y.-H."/>
            <person name="Friedman R."/>
            <person name="Frazier M."/>
            <person name="Venter J.C."/>
        </authorList>
    </citation>
    <scope>NUCLEOTIDE SEQUENCE [LARGE SCALE GENOMIC DNA]</scope>
    <source>
        <strain evidence="13 14">SIR-1</strain>
    </source>
</reference>
<keyword evidence="4 10" id="KW-0698">rRNA processing</keyword>
<dbReference type="OrthoDB" id="9815641at2"/>
<comment type="catalytic activity">
    <reaction evidence="9 10">
        <text>uridine(1498) in 16S rRNA + S-adenosyl-L-methionine = N(3)-methyluridine(1498) in 16S rRNA + S-adenosyl-L-homocysteine + H(+)</text>
        <dbReference type="Rhea" id="RHEA:42920"/>
        <dbReference type="Rhea" id="RHEA-COMP:10283"/>
        <dbReference type="Rhea" id="RHEA-COMP:10284"/>
        <dbReference type="ChEBI" id="CHEBI:15378"/>
        <dbReference type="ChEBI" id="CHEBI:57856"/>
        <dbReference type="ChEBI" id="CHEBI:59789"/>
        <dbReference type="ChEBI" id="CHEBI:65315"/>
        <dbReference type="ChEBI" id="CHEBI:74502"/>
        <dbReference type="EC" id="2.1.1.193"/>
    </reaction>
</comment>
<dbReference type="InterPro" id="IPR015947">
    <property type="entry name" value="PUA-like_sf"/>
</dbReference>
<dbReference type="SUPFAM" id="SSF88697">
    <property type="entry name" value="PUA domain-like"/>
    <property type="match status" value="1"/>
</dbReference>
<dbReference type="EMBL" id="ABCS01000014">
    <property type="protein sequence ID" value="EDM80045.1"/>
    <property type="molecule type" value="Genomic_DNA"/>
</dbReference>
<evidence type="ECO:0000256" key="3">
    <source>
        <dbReference type="ARBA" id="ARBA00022490"/>
    </source>
</evidence>
<comment type="similarity">
    <text evidence="2 10">Belongs to the RNA methyltransferase RsmE family.</text>
</comment>
<keyword evidence="7 10" id="KW-0949">S-adenosyl-L-methionine</keyword>
<dbReference type="Gene3D" id="3.40.1280.10">
    <property type="match status" value="1"/>
</dbReference>
<comment type="function">
    <text evidence="8 10">Specifically methylates the N3 position of the uracil ring of uridine 1498 (m3U1498) in 16S rRNA. Acts on the fully assembled 30S ribosomal subunit.</text>
</comment>
<evidence type="ECO:0000259" key="12">
    <source>
        <dbReference type="Pfam" id="PF20260"/>
    </source>
</evidence>
<dbReference type="GO" id="GO:0070475">
    <property type="term" value="P:rRNA base methylation"/>
    <property type="evidence" value="ECO:0007669"/>
    <property type="project" value="TreeGrafter"/>
</dbReference>
<evidence type="ECO:0000313" key="13">
    <source>
        <dbReference type="EMBL" id="EDM80045.1"/>
    </source>
</evidence>
<evidence type="ECO:0000256" key="1">
    <source>
        <dbReference type="ARBA" id="ARBA00004496"/>
    </source>
</evidence>
<feature type="domain" description="Ribosomal RNA small subunit methyltransferase E PUA-like" evidence="12">
    <location>
        <begin position="21"/>
        <end position="67"/>
    </location>
</feature>
<dbReference type="PANTHER" id="PTHR30027">
    <property type="entry name" value="RIBOSOMAL RNA SMALL SUBUNIT METHYLTRANSFERASE E"/>
    <property type="match status" value="1"/>
</dbReference>
<dbReference type="InterPro" id="IPR029026">
    <property type="entry name" value="tRNA_m1G_MTases_N"/>
</dbReference>
<dbReference type="NCBIfam" id="TIGR00046">
    <property type="entry name" value="RsmE family RNA methyltransferase"/>
    <property type="match status" value="1"/>
</dbReference>
<evidence type="ECO:0000313" key="14">
    <source>
        <dbReference type="Proteomes" id="UP000005801"/>
    </source>
</evidence>
<dbReference type="InterPro" id="IPR046887">
    <property type="entry name" value="RsmE_PUA-like"/>
</dbReference>
<evidence type="ECO:0000259" key="11">
    <source>
        <dbReference type="Pfam" id="PF04452"/>
    </source>
</evidence>
<proteinExistence type="inferred from homology"/>
<evidence type="ECO:0000256" key="2">
    <source>
        <dbReference type="ARBA" id="ARBA00005528"/>
    </source>
</evidence>
<dbReference type="eggNOG" id="COG1385">
    <property type="taxonomic scope" value="Bacteria"/>
</dbReference>
<evidence type="ECO:0000256" key="5">
    <source>
        <dbReference type="ARBA" id="ARBA00022603"/>
    </source>
</evidence>
<dbReference type="InterPro" id="IPR029028">
    <property type="entry name" value="Alpha/beta_knot_MTases"/>
</dbReference>
<dbReference type="Proteomes" id="UP000005801">
    <property type="component" value="Unassembled WGS sequence"/>
</dbReference>
<dbReference type="SUPFAM" id="SSF75217">
    <property type="entry name" value="alpha/beta knot"/>
    <property type="match status" value="1"/>
</dbReference>
<feature type="domain" description="Ribosomal RNA small subunit methyltransferase E methyltransferase" evidence="11">
    <location>
        <begin position="86"/>
        <end position="235"/>
    </location>
</feature>
<dbReference type="InterPro" id="IPR006700">
    <property type="entry name" value="RsmE"/>
</dbReference>
<evidence type="ECO:0000256" key="10">
    <source>
        <dbReference type="PIRNR" id="PIRNR015601"/>
    </source>
</evidence>
<dbReference type="PIRSF" id="PIRSF015601">
    <property type="entry name" value="MTase_slr0722"/>
    <property type="match status" value="1"/>
</dbReference>
<evidence type="ECO:0000256" key="9">
    <source>
        <dbReference type="ARBA" id="ARBA00047944"/>
    </source>
</evidence>
<comment type="caution">
    <text evidence="13">The sequence shown here is derived from an EMBL/GenBank/DDBJ whole genome shotgun (WGS) entry which is preliminary data.</text>
</comment>
<dbReference type="AlphaFoldDB" id="A6G276"/>
<evidence type="ECO:0000256" key="6">
    <source>
        <dbReference type="ARBA" id="ARBA00022679"/>
    </source>
</evidence>
<accession>A6G276</accession>
<dbReference type="RefSeq" id="WP_006970825.1">
    <property type="nucleotide sequence ID" value="NZ_ABCS01000014.1"/>
</dbReference>
<evidence type="ECO:0000256" key="4">
    <source>
        <dbReference type="ARBA" id="ARBA00022552"/>
    </source>
</evidence>
<dbReference type="GO" id="GO:0005737">
    <property type="term" value="C:cytoplasm"/>
    <property type="evidence" value="ECO:0007669"/>
    <property type="project" value="UniProtKB-SubCell"/>
</dbReference>
<dbReference type="EC" id="2.1.1.193" evidence="10"/>
<keyword evidence="6 10" id="KW-0808">Transferase</keyword>
<name>A6G276_9BACT</name>
<keyword evidence="14" id="KW-1185">Reference proteome</keyword>
<dbReference type="Pfam" id="PF04452">
    <property type="entry name" value="Methyltrans_RNA"/>
    <property type="match status" value="1"/>
</dbReference>
<gene>
    <name evidence="13" type="ORF">PPSIR1_20499</name>
</gene>
<dbReference type="Pfam" id="PF20260">
    <property type="entry name" value="PUA_4"/>
    <property type="match status" value="1"/>
</dbReference>
<comment type="subcellular location">
    <subcellularLocation>
        <location evidence="1 10">Cytoplasm</location>
    </subcellularLocation>
</comment>
<evidence type="ECO:0000256" key="7">
    <source>
        <dbReference type="ARBA" id="ARBA00022691"/>
    </source>
</evidence>
<keyword evidence="5 10" id="KW-0489">Methyltransferase</keyword>
<organism evidence="13 14">
    <name type="scientific">Plesiocystis pacifica SIR-1</name>
    <dbReference type="NCBI Taxonomy" id="391625"/>
    <lineage>
        <taxon>Bacteria</taxon>
        <taxon>Pseudomonadati</taxon>
        <taxon>Myxococcota</taxon>
        <taxon>Polyangia</taxon>
        <taxon>Nannocystales</taxon>
        <taxon>Nannocystaceae</taxon>
        <taxon>Plesiocystis</taxon>
    </lineage>
</organism>
<dbReference type="PANTHER" id="PTHR30027:SF3">
    <property type="entry name" value="16S RRNA (URACIL(1498)-N(3))-METHYLTRANSFERASE"/>
    <property type="match status" value="1"/>
</dbReference>
<sequence>MSLRVFLPPSRTEEAQAEITLDGDESHYLAKVRRARVGDSVEVLGGAAGQAWSARVVALERRAARVLLLAPLPPPQPPPPLRLVLLGMPDAPAVLDSLSAASEAGATRLALVRCARSQGRGPSPARVARVLRAAQRQCGRRLALVVEGLEQPWTLERALEHHAEWPGHVAWARGRGRPSAADLDAPAPGRRLLVGPEGGLTDGEVTLAMDAGFQMLSLGPWVLRTPTAVVAGLARLLPRST</sequence>
<dbReference type="STRING" id="391625.PPSIR1_20499"/>
<evidence type="ECO:0000256" key="8">
    <source>
        <dbReference type="ARBA" id="ARBA00025699"/>
    </source>
</evidence>
<keyword evidence="3 10" id="KW-0963">Cytoplasm</keyword>
<dbReference type="InterPro" id="IPR046886">
    <property type="entry name" value="RsmE_MTase_dom"/>
</dbReference>
<dbReference type="GO" id="GO:0070042">
    <property type="term" value="F:rRNA (uridine-N3-)-methyltransferase activity"/>
    <property type="evidence" value="ECO:0007669"/>
    <property type="project" value="TreeGrafter"/>
</dbReference>
<protein>
    <recommendedName>
        <fullName evidence="10">Ribosomal RNA small subunit methyltransferase E</fullName>
        <ecNumber evidence="10">2.1.1.193</ecNumber>
    </recommendedName>
</protein>